<proteinExistence type="inferred from homology"/>
<protein>
    <recommendedName>
        <fullName evidence="3">SsrA-binding protein</fullName>
    </recommendedName>
    <alternativeName>
        <fullName evidence="3">Small protein B</fullName>
    </alternativeName>
</protein>
<feature type="region of interest" description="Disordered" evidence="4">
    <location>
        <begin position="136"/>
        <end position="160"/>
    </location>
</feature>
<dbReference type="EMBL" id="UAPV01000009">
    <property type="protein sequence ID" value="SPT78974.1"/>
    <property type="molecule type" value="Genomic_DNA"/>
</dbReference>
<keyword evidence="7" id="KW-1185">Reference proteome</keyword>
<name>A0A2X0WEI8_9GAMM</name>
<sequence length="160" mass="18350">MAKSSSKKKNSDNIIAVNRRATHDYFIEEKIEAGLSLQGWEVKSLRAGKANIAEAYVLVKDERVLLIGATIHPLKSSCAFVFSDPTRTRELLLNKREIAKLIGQSQRQGYTIIPLRMYFKGSWAKLEIGVAKGKQDHDKRDSIKERDWQREKSRIMKKSF</sequence>
<evidence type="ECO:0000313" key="5">
    <source>
        <dbReference type="EMBL" id="SPT68787.1"/>
    </source>
</evidence>
<keyword evidence="1 3" id="KW-0963">Cytoplasm</keyword>
<feature type="compositionally biased region" description="Basic and acidic residues" evidence="4">
    <location>
        <begin position="136"/>
        <end position="154"/>
    </location>
</feature>
<evidence type="ECO:0000256" key="4">
    <source>
        <dbReference type="SAM" id="MobiDB-lite"/>
    </source>
</evidence>
<dbReference type="NCBIfam" id="TIGR00086">
    <property type="entry name" value="smpB"/>
    <property type="match status" value="1"/>
</dbReference>
<dbReference type="Gene3D" id="2.40.280.10">
    <property type="match status" value="1"/>
</dbReference>
<dbReference type="InterPro" id="IPR023620">
    <property type="entry name" value="SmpB"/>
</dbReference>
<dbReference type="Pfam" id="PF01668">
    <property type="entry name" value="SmpB"/>
    <property type="match status" value="1"/>
</dbReference>
<comment type="function">
    <text evidence="3">Required for rescue of stalled ribosomes mediated by trans-translation. Binds to transfer-messenger RNA (tmRNA), required for stable association of tmRNA with ribosomes. tmRNA and SmpB together mimic tRNA shape, replacing the anticodon stem-loop with SmpB. tmRNA is encoded by the ssrA gene; the 2 termini fold to resemble tRNA(Ala) and it encodes a 'tag peptide', a short internal open reading frame. During trans-translation Ala-aminoacylated tmRNA acts like a tRNA, entering the A-site of stalled ribosomes, displacing the stalled mRNA. The ribosome then switches to translate the ORF on the tmRNA; the nascent peptide is terminated with the 'tag peptide' encoded by the tmRNA and targeted for degradation. The ribosome is freed to recommence translation, which seems to be the essential function of trans-translation.</text>
</comment>
<dbReference type="HAMAP" id="MF_00023">
    <property type="entry name" value="SmpB"/>
    <property type="match status" value="1"/>
</dbReference>
<dbReference type="GO" id="GO:0005829">
    <property type="term" value="C:cytosol"/>
    <property type="evidence" value="ECO:0007669"/>
    <property type="project" value="TreeGrafter"/>
</dbReference>
<dbReference type="GO" id="GO:0003723">
    <property type="term" value="F:RNA binding"/>
    <property type="evidence" value="ECO:0007669"/>
    <property type="project" value="UniProtKB-UniRule"/>
</dbReference>
<dbReference type="EMBL" id="UAPV01000001">
    <property type="protein sequence ID" value="SPT68787.1"/>
    <property type="molecule type" value="Genomic_DNA"/>
</dbReference>
<keyword evidence="2 3" id="KW-0694">RNA-binding</keyword>
<evidence type="ECO:0000313" key="7">
    <source>
        <dbReference type="Proteomes" id="UP000250086"/>
    </source>
</evidence>
<dbReference type="CDD" id="cd09294">
    <property type="entry name" value="SmpB"/>
    <property type="match status" value="1"/>
</dbReference>
<dbReference type="PROSITE" id="PS01317">
    <property type="entry name" value="SSRP"/>
    <property type="match status" value="1"/>
</dbReference>
<reference evidence="5 7" key="1">
    <citation type="submission" date="2018-06" db="EMBL/GenBank/DDBJ databases">
        <authorList>
            <consortium name="Pathogen Informatics"/>
            <person name="Doyle S."/>
        </authorList>
    </citation>
    <scope>NUCLEOTIDE SEQUENCE [LARGE SCALE GENOMIC DNA]</scope>
    <source>
        <strain evidence="5 7">NCTC13093</strain>
    </source>
</reference>
<evidence type="ECO:0000256" key="2">
    <source>
        <dbReference type="ARBA" id="ARBA00022884"/>
    </source>
</evidence>
<dbReference type="Proteomes" id="UP000250086">
    <property type="component" value="Unassembled WGS sequence"/>
</dbReference>
<comment type="subcellular location">
    <subcellularLocation>
        <location evidence="3">Cytoplasm</location>
    </subcellularLocation>
    <text evidence="3">The tmRNA-SmpB complex associates with stalled 70S ribosomes.</text>
</comment>
<accession>A0A2X0WEI8</accession>
<dbReference type="GO" id="GO:0070929">
    <property type="term" value="P:trans-translation"/>
    <property type="evidence" value="ECO:0007669"/>
    <property type="project" value="UniProtKB-UniRule"/>
</dbReference>
<comment type="similarity">
    <text evidence="3">Belongs to the SmpB family.</text>
</comment>
<dbReference type="PANTHER" id="PTHR30308">
    <property type="entry name" value="TMRNA-BINDING COMPONENT OF TRANS-TRANSLATION TAGGING COMPLEX"/>
    <property type="match status" value="1"/>
</dbReference>
<dbReference type="PANTHER" id="PTHR30308:SF2">
    <property type="entry name" value="SSRA-BINDING PROTEIN"/>
    <property type="match status" value="1"/>
</dbReference>
<organism evidence="5 7">
    <name type="scientific">Anaerobiospirillum thomasii</name>
    <dbReference type="NCBI Taxonomy" id="179995"/>
    <lineage>
        <taxon>Bacteria</taxon>
        <taxon>Pseudomonadati</taxon>
        <taxon>Pseudomonadota</taxon>
        <taxon>Gammaproteobacteria</taxon>
        <taxon>Aeromonadales</taxon>
        <taxon>Succinivibrionaceae</taxon>
        <taxon>Anaerobiospirillum</taxon>
    </lineage>
</organism>
<dbReference type="NCBIfam" id="NF003843">
    <property type="entry name" value="PRK05422.1"/>
    <property type="match status" value="1"/>
</dbReference>
<evidence type="ECO:0000256" key="3">
    <source>
        <dbReference type="HAMAP-Rule" id="MF_00023"/>
    </source>
</evidence>
<dbReference type="GO" id="GO:0070930">
    <property type="term" value="P:trans-translation-dependent protein tagging"/>
    <property type="evidence" value="ECO:0007669"/>
    <property type="project" value="TreeGrafter"/>
</dbReference>
<evidence type="ECO:0000313" key="6">
    <source>
        <dbReference type="EMBL" id="SPT78974.1"/>
    </source>
</evidence>
<gene>
    <name evidence="5" type="primary">smpB_1</name>
    <name evidence="3" type="synonym">smpB</name>
    <name evidence="6" type="synonym">smpB_2</name>
    <name evidence="5" type="ORF">NCTC13093_00124</name>
    <name evidence="6" type="ORF">NCTC13093_02614</name>
</gene>
<dbReference type="InterPro" id="IPR020081">
    <property type="entry name" value="SsrA-bd_prot_CS"/>
</dbReference>
<dbReference type="AlphaFoldDB" id="A0A2X0WEI8"/>
<dbReference type="InterPro" id="IPR000037">
    <property type="entry name" value="SsrA-bd_prot"/>
</dbReference>
<evidence type="ECO:0000256" key="1">
    <source>
        <dbReference type="ARBA" id="ARBA00022490"/>
    </source>
</evidence>
<dbReference type="RefSeq" id="WP_113743001.1">
    <property type="nucleotide sequence ID" value="NZ_UAPV01000001.1"/>
</dbReference>
<dbReference type="SUPFAM" id="SSF74982">
    <property type="entry name" value="Small protein B (SmpB)"/>
    <property type="match status" value="1"/>
</dbReference>